<sequence length="128" mass="14809">MRTKLVDFKISIRDCRGRVVDYKIGCIMSEFKSLLEPIDRVKRLLDYAAVLLEFDESERVRVNIKVNGFSVQVWLCVGMDEFCRMRFSADIDSEIIQGFCSCLVWILDGDYPNEVMGLKIENLSTLNI</sequence>
<dbReference type="PANTHER" id="PTHR43597:SF5">
    <property type="entry name" value="SUFE-LIKE PROTEIN 2, CHLOROPLASTIC"/>
    <property type="match status" value="1"/>
</dbReference>
<dbReference type="EMBL" id="JACGCM010000188">
    <property type="protein sequence ID" value="KAF6175378.1"/>
    <property type="molecule type" value="Genomic_DNA"/>
</dbReference>
<evidence type="ECO:0000313" key="3">
    <source>
        <dbReference type="EMBL" id="KAF6175378.1"/>
    </source>
</evidence>
<dbReference type="Pfam" id="PF02657">
    <property type="entry name" value="SufE"/>
    <property type="match status" value="1"/>
</dbReference>
<dbReference type="InterPro" id="IPR003808">
    <property type="entry name" value="Fe-S_metab-assoc_dom"/>
</dbReference>
<comment type="similarity">
    <text evidence="1">Belongs to the SufE family.</text>
</comment>
<feature type="domain" description="Fe-S metabolism associated" evidence="2">
    <location>
        <begin position="29"/>
        <end position="122"/>
    </location>
</feature>
<protein>
    <recommendedName>
        <fullName evidence="2">Fe-S metabolism associated domain-containing protein</fullName>
    </recommendedName>
</protein>
<evidence type="ECO:0000259" key="2">
    <source>
        <dbReference type="Pfam" id="PF02657"/>
    </source>
</evidence>
<accession>A0A7J7P877</accession>
<dbReference type="Proteomes" id="UP000541444">
    <property type="component" value="Unassembled WGS sequence"/>
</dbReference>
<organism evidence="3 4">
    <name type="scientific">Kingdonia uniflora</name>
    <dbReference type="NCBI Taxonomy" id="39325"/>
    <lineage>
        <taxon>Eukaryota</taxon>
        <taxon>Viridiplantae</taxon>
        <taxon>Streptophyta</taxon>
        <taxon>Embryophyta</taxon>
        <taxon>Tracheophyta</taxon>
        <taxon>Spermatophyta</taxon>
        <taxon>Magnoliopsida</taxon>
        <taxon>Ranunculales</taxon>
        <taxon>Circaeasteraceae</taxon>
        <taxon>Kingdonia</taxon>
    </lineage>
</organism>
<name>A0A7J7P877_9MAGN</name>
<dbReference type="OrthoDB" id="411584at2759"/>
<comment type="caution">
    <text evidence="3">The sequence shown here is derived from an EMBL/GenBank/DDBJ whole genome shotgun (WGS) entry which is preliminary data.</text>
</comment>
<dbReference type="Gene3D" id="3.90.1010.10">
    <property type="match status" value="1"/>
</dbReference>
<dbReference type="PANTHER" id="PTHR43597">
    <property type="entry name" value="SULFUR ACCEPTOR PROTEIN CSDE"/>
    <property type="match status" value="1"/>
</dbReference>
<dbReference type="AlphaFoldDB" id="A0A7J7P877"/>
<gene>
    <name evidence="3" type="ORF">GIB67_036469</name>
</gene>
<dbReference type="SUPFAM" id="SSF82649">
    <property type="entry name" value="SufE/NifU"/>
    <property type="match status" value="1"/>
</dbReference>
<proteinExistence type="inferred from homology"/>
<reference evidence="3 4" key="1">
    <citation type="journal article" date="2020" name="IScience">
        <title>Genome Sequencing of the Endangered Kingdonia uniflora (Circaeasteraceae, Ranunculales) Reveals Potential Mechanisms of Evolutionary Specialization.</title>
        <authorList>
            <person name="Sun Y."/>
            <person name="Deng T."/>
            <person name="Zhang A."/>
            <person name="Moore M.J."/>
            <person name="Landis J.B."/>
            <person name="Lin N."/>
            <person name="Zhang H."/>
            <person name="Zhang X."/>
            <person name="Huang J."/>
            <person name="Zhang X."/>
            <person name="Sun H."/>
            <person name="Wang H."/>
        </authorList>
    </citation>
    <scope>NUCLEOTIDE SEQUENCE [LARGE SCALE GENOMIC DNA]</scope>
    <source>
        <strain evidence="3">TB1705</strain>
        <tissue evidence="3">Leaf</tissue>
    </source>
</reference>
<keyword evidence="4" id="KW-1185">Reference proteome</keyword>
<evidence type="ECO:0000313" key="4">
    <source>
        <dbReference type="Proteomes" id="UP000541444"/>
    </source>
</evidence>
<evidence type="ECO:0000256" key="1">
    <source>
        <dbReference type="ARBA" id="ARBA00010282"/>
    </source>
</evidence>